<dbReference type="Proteomes" id="UP000046187">
    <property type="component" value="Unassembled WGS sequence"/>
</dbReference>
<keyword evidence="1" id="KW-0732">Signal</keyword>
<evidence type="ECO:0008006" key="4">
    <source>
        <dbReference type="Google" id="ProtNLM"/>
    </source>
</evidence>
<proteinExistence type="predicted"/>
<evidence type="ECO:0000313" key="2">
    <source>
        <dbReference type="EMBL" id="CTP82266.1"/>
    </source>
</evidence>
<organism evidence="2 3">
    <name type="scientific">Xanthomonas graminis pv. arrhenatheri LMG 727</name>
    <dbReference type="NCBI Taxonomy" id="1195923"/>
    <lineage>
        <taxon>Bacteria</taxon>
        <taxon>Pseudomonadati</taxon>
        <taxon>Pseudomonadota</taxon>
        <taxon>Gammaproteobacteria</taxon>
        <taxon>Lysobacterales</taxon>
        <taxon>Lysobacteraceae</taxon>
        <taxon>Xanthomonas</taxon>
        <taxon>Xanthomonas translucens group</taxon>
        <taxon>Xanthomonas graminis</taxon>
    </lineage>
</organism>
<keyword evidence="3" id="KW-1185">Reference proteome</keyword>
<evidence type="ECO:0000313" key="3">
    <source>
        <dbReference type="Proteomes" id="UP000046187"/>
    </source>
</evidence>
<sequence>MKRSLLLACALIAGPAMAQTSADAGSGSSDSAAAKRALDLSVPQQPITYGSDPVYKADPPGAYYGDTSGTSASAQKAAATQAVAVAEAEQAHADRCKGDVHGSVATGFGYSSRGGNSNYQAANLNLCKTYYNDDGKPREVGISISVGQSEGHGGYYGRGGYGYPYGGW</sequence>
<protein>
    <recommendedName>
        <fullName evidence="4">Secreted protein</fullName>
    </recommendedName>
</protein>
<accession>A0A0K2ZBM0</accession>
<reference evidence="3" key="1">
    <citation type="submission" date="2015-07" db="EMBL/GenBank/DDBJ databases">
        <authorList>
            <person name="Wibberg D."/>
        </authorList>
    </citation>
    <scope>NUCLEOTIDE SEQUENCE [LARGE SCALE GENOMIC DNA]</scope>
</reference>
<gene>
    <name evidence="2" type="ORF">XTALMG727_0101</name>
</gene>
<evidence type="ECO:0000256" key="1">
    <source>
        <dbReference type="SAM" id="SignalP"/>
    </source>
</evidence>
<dbReference type="EMBL" id="CXOI01000003">
    <property type="protein sequence ID" value="CTP82266.1"/>
    <property type="molecule type" value="Genomic_DNA"/>
</dbReference>
<feature type="chain" id="PRO_5005492141" description="Secreted protein" evidence="1">
    <location>
        <begin position="19"/>
        <end position="168"/>
    </location>
</feature>
<name>A0A0K2ZBM0_9XANT</name>
<dbReference type="AlphaFoldDB" id="A0A0K2ZBM0"/>
<dbReference type="RefSeq" id="WP_053833791.1">
    <property type="nucleotide sequence ID" value="NZ_CXOI01000003.1"/>
</dbReference>
<feature type="signal peptide" evidence="1">
    <location>
        <begin position="1"/>
        <end position="18"/>
    </location>
</feature>